<dbReference type="RefSeq" id="WP_161007426.1">
    <property type="nucleotide sequence ID" value="NZ_WWCN01000008.1"/>
</dbReference>
<comment type="caution">
    <text evidence="1">The sequence shown here is derived from an EMBL/GenBank/DDBJ whole genome shotgun (WGS) entry which is preliminary data.</text>
</comment>
<dbReference type="Proteomes" id="UP000479335">
    <property type="component" value="Unassembled WGS sequence"/>
</dbReference>
<protein>
    <submittedName>
        <fullName evidence="1">Uncharacterized protein</fullName>
    </submittedName>
</protein>
<evidence type="ECO:0000313" key="2">
    <source>
        <dbReference type="Proteomes" id="UP000479335"/>
    </source>
</evidence>
<dbReference type="AlphaFoldDB" id="A0A6L8KHH4"/>
<accession>A0A6L8KHH4</accession>
<keyword evidence="2" id="KW-1185">Reference proteome</keyword>
<proteinExistence type="predicted"/>
<organism evidence="1 2">
    <name type="scientific">Duganella flavida</name>
    <dbReference type="NCBI Taxonomy" id="2692175"/>
    <lineage>
        <taxon>Bacteria</taxon>
        <taxon>Pseudomonadati</taxon>
        <taxon>Pseudomonadota</taxon>
        <taxon>Betaproteobacteria</taxon>
        <taxon>Burkholderiales</taxon>
        <taxon>Oxalobacteraceae</taxon>
        <taxon>Telluria group</taxon>
        <taxon>Duganella</taxon>
    </lineage>
</organism>
<dbReference type="EMBL" id="WWCN01000008">
    <property type="protein sequence ID" value="MYM23961.1"/>
    <property type="molecule type" value="Genomic_DNA"/>
</dbReference>
<evidence type="ECO:0000313" key="1">
    <source>
        <dbReference type="EMBL" id="MYM23961.1"/>
    </source>
</evidence>
<sequence length="50" mass="5515">MNAASRLSIEFLLALGCGVVSAEPLKRENGQRSEELVGYTIDYLQRSLLC</sequence>
<reference evidence="1 2" key="1">
    <citation type="submission" date="2019-12" db="EMBL/GenBank/DDBJ databases">
        <title>Novel species isolated from a subtropical stream in China.</title>
        <authorList>
            <person name="Lu H."/>
        </authorList>
    </citation>
    <scope>NUCLEOTIDE SEQUENCE [LARGE SCALE GENOMIC DNA]</scope>
    <source>
        <strain evidence="1 2">FT135W</strain>
    </source>
</reference>
<name>A0A6L8KHH4_9BURK</name>
<gene>
    <name evidence="1" type="ORF">GTP46_15020</name>
</gene>